<sequence>MKQLLQIFVILIWLSYSTVSAQTYTPDSTFTPLLTKEYTTSVRSIMLQPDQKILISGFFTYLNDIPVKELIRLDANGSIDNTFQLAKEIEGYQSMQLRQDGKIVLTDILRDEPSQPLLQFHILNSDGSLNSTYKTTIPCNFITGKSFAIQKDSKMLVGAHTYYKSSYRAKLNRFLPDGKIDPSFTIANINFIYINEIYIQADEKIIIVGDIDYPDSENVSRIHLIRLNKDGSVDATFKTNDAIGDQVATIALQNDGKMLFGYYGSLIRLEADGSIDYTFKAENENNTSFNVSAIAIQSDNRIIASIWRPISNSVGYGSGQIVRFMPDGKLDKSFEVSSGSQYAIPIVVQQSNGDILTGGTSLSYNGTIQTGLVRLKGTDGKIDSSFPFKTERDGLIETINQQSDGKVLVGGSFATANNKAQFALTRLLPDGQVDINFKARKELDGTSSSNEERISKIAVQSDDKIWVGGYFSTFNGENTTSLIRLNPDGSTDATFQLTDSKYNLSDIVIQPDGKILISSRFNGWDSTKFLLRLLPDGTLDPAFKGGSTVKKAVERIVLQEDGKILLLQFATTVSGSGSFSTPGYVSRLNADGSIDMSFTPYESKPGVHTLGIQKDGHIILAGSLLIPGSTVQHSLLRLQANGTIDNTFGVELGEGDNVDDIIRQEDGRLLLTGNFPSFQQSILCLQNNGNPDKTFIVSVPEGFRNTRRIFSTGNSLFVSYKDSRVIKLKGEKPLGVEESGNSLVHFYPNPATGQFNITLPQGWQMAEATLYDISGNAVPVSLHKELDYYQVQTENIPSGLYVLKVLTSQGTVTKRVILN</sequence>
<gene>
    <name evidence="3" type="ORF">QNI16_29395</name>
</gene>
<dbReference type="RefSeq" id="WP_313986241.1">
    <property type="nucleotide sequence ID" value="NZ_JASJOS010000015.1"/>
</dbReference>
<reference evidence="3" key="1">
    <citation type="submission" date="2023-05" db="EMBL/GenBank/DDBJ databases">
        <authorList>
            <person name="Zhang X."/>
        </authorList>
    </citation>
    <scope>NUCLEOTIDE SEQUENCE</scope>
    <source>
        <strain evidence="3">YF14B1</strain>
    </source>
</reference>
<evidence type="ECO:0000256" key="1">
    <source>
        <dbReference type="SAM" id="SignalP"/>
    </source>
</evidence>
<feature type="domain" description="Secretion system C-terminal sorting" evidence="2">
    <location>
        <begin position="747"/>
        <end position="817"/>
    </location>
</feature>
<dbReference type="Gene3D" id="2.80.10.50">
    <property type="match status" value="5"/>
</dbReference>
<feature type="chain" id="PRO_5041919038" evidence="1">
    <location>
        <begin position="22"/>
        <end position="819"/>
    </location>
</feature>
<name>A0AAE3QSQ6_9BACT</name>
<dbReference type="Pfam" id="PF17164">
    <property type="entry name" value="DUF5122"/>
    <property type="match status" value="10"/>
</dbReference>
<dbReference type="InterPro" id="IPR026444">
    <property type="entry name" value="Secre_tail"/>
</dbReference>
<dbReference type="PANTHER" id="PTHR42754">
    <property type="entry name" value="ENDOGLUCANASE"/>
    <property type="match status" value="1"/>
</dbReference>
<keyword evidence="1" id="KW-0732">Signal</keyword>
<accession>A0AAE3QSQ6</accession>
<dbReference type="AlphaFoldDB" id="A0AAE3QSQ6"/>
<comment type="caution">
    <text evidence="3">The sequence shown here is derived from an EMBL/GenBank/DDBJ whole genome shotgun (WGS) entry which is preliminary data.</text>
</comment>
<dbReference type="NCBIfam" id="TIGR04183">
    <property type="entry name" value="Por_Secre_tail"/>
    <property type="match status" value="1"/>
</dbReference>
<evidence type="ECO:0000259" key="2">
    <source>
        <dbReference type="Pfam" id="PF18962"/>
    </source>
</evidence>
<dbReference type="InterPro" id="IPR013431">
    <property type="entry name" value="Delta_60_rpt"/>
</dbReference>
<proteinExistence type="predicted"/>
<organism evidence="3 4">
    <name type="scientific">Xanthocytophaga flava</name>
    <dbReference type="NCBI Taxonomy" id="3048013"/>
    <lineage>
        <taxon>Bacteria</taxon>
        <taxon>Pseudomonadati</taxon>
        <taxon>Bacteroidota</taxon>
        <taxon>Cytophagia</taxon>
        <taxon>Cytophagales</taxon>
        <taxon>Rhodocytophagaceae</taxon>
        <taxon>Xanthocytophaga</taxon>
    </lineage>
</organism>
<dbReference type="SUPFAM" id="SSF63829">
    <property type="entry name" value="Calcium-dependent phosphotriesterase"/>
    <property type="match status" value="2"/>
</dbReference>
<dbReference type="PANTHER" id="PTHR42754:SF1">
    <property type="entry name" value="LIPOPROTEIN"/>
    <property type="match status" value="1"/>
</dbReference>
<feature type="signal peptide" evidence="1">
    <location>
        <begin position="1"/>
        <end position="21"/>
    </location>
</feature>
<dbReference type="Pfam" id="PF18962">
    <property type="entry name" value="Por_Secre_tail"/>
    <property type="match status" value="1"/>
</dbReference>
<dbReference type="Proteomes" id="UP001241110">
    <property type="component" value="Unassembled WGS sequence"/>
</dbReference>
<dbReference type="EMBL" id="JASJOS010000015">
    <property type="protein sequence ID" value="MDJ1484650.1"/>
    <property type="molecule type" value="Genomic_DNA"/>
</dbReference>
<protein>
    <submittedName>
        <fullName evidence="3">T9SS type A sorting domain-containing protein</fullName>
    </submittedName>
</protein>
<evidence type="ECO:0000313" key="3">
    <source>
        <dbReference type="EMBL" id="MDJ1484650.1"/>
    </source>
</evidence>
<evidence type="ECO:0000313" key="4">
    <source>
        <dbReference type="Proteomes" id="UP001241110"/>
    </source>
</evidence>
<dbReference type="NCBIfam" id="TIGR02608">
    <property type="entry name" value="delta_60_rpt"/>
    <property type="match status" value="9"/>
</dbReference>